<reference evidence="3 4" key="1">
    <citation type="submission" date="2016-07" db="EMBL/GenBank/DDBJ databases">
        <title>Draft genome of the white-rot fungus Obba rivulosa 3A-2.</title>
        <authorList>
            <consortium name="DOE Joint Genome Institute"/>
            <person name="Miettinen O."/>
            <person name="Riley R."/>
            <person name="Acob R."/>
            <person name="Barry K."/>
            <person name="Cullen D."/>
            <person name="De Vries R."/>
            <person name="Hainaut M."/>
            <person name="Hatakka A."/>
            <person name="Henrissat B."/>
            <person name="Hilden K."/>
            <person name="Kuo R."/>
            <person name="Labutti K."/>
            <person name="Lipzen A."/>
            <person name="Makela M.R."/>
            <person name="Sandor L."/>
            <person name="Spatafora J.W."/>
            <person name="Grigoriev I.V."/>
            <person name="Hibbett D.S."/>
        </authorList>
    </citation>
    <scope>NUCLEOTIDE SEQUENCE [LARGE SCALE GENOMIC DNA]</scope>
    <source>
        <strain evidence="3 4">3A-2</strain>
    </source>
</reference>
<proteinExistence type="predicted"/>
<keyword evidence="1" id="KW-1133">Transmembrane helix</keyword>
<dbReference type="EMBL" id="KV722402">
    <property type="protein sequence ID" value="OCH90514.1"/>
    <property type="molecule type" value="Genomic_DNA"/>
</dbReference>
<evidence type="ECO:0000259" key="2">
    <source>
        <dbReference type="Pfam" id="PF20152"/>
    </source>
</evidence>
<evidence type="ECO:0000313" key="3">
    <source>
        <dbReference type="EMBL" id="OCH90514.1"/>
    </source>
</evidence>
<feature type="transmembrane region" description="Helical" evidence="1">
    <location>
        <begin position="12"/>
        <end position="32"/>
    </location>
</feature>
<keyword evidence="1" id="KW-0812">Transmembrane</keyword>
<evidence type="ECO:0000256" key="1">
    <source>
        <dbReference type="SAM" id="Phobius"/>
    </source>
</evidence>
<dbReference type="Pfam" id="PF20152">
    <property type="entry name" value="DUF6534"/>
    <property type="match status" value="1"/>
</dbReference>
<dbReference type="Proteomes" id="UP000250043">
    <property type="component" value="Unassembled WGS sequence"/>
</dbReference>
<sequence>MDHIIDMLTLYTVQNGLLTGVTTIVTLILWVALSNTLVFLSLHFCIAKLYANSVLATLNARNGLRRQQTTVENRSLPVVLSSDMERLGAFGGPCLIHDDSGDIPMTSKPLQINVEKTVNSMSDYDVEVGVPNRG</sequence>
<feature type="domain" description="DUF6534" evidence="2">
    <location>
        <begin position="2"/>
        <end position="62"/>
    </location>
</feature>
<dbReference type="OrthoDB" id="3206554at2759"/>
<keyword evidence="1" id="KW-0472">Membrane</keyword>
<dbReference type="AlphaFoldDB" id="A0A8E2AWL2"/>
<accession>A0A8E2AWL2</accession>
<gene>
    <name evidence="3" type="ORF">OBBRIDRAFT_591786</name>
</gene>
<organism evidence="3 4">
    <name type="scientific">Obba rivulosa</name>
    <dbReference type="NCBI Taxonomy" id="1052685"/>
    <lineage>
        <taxon>Eukaryota</taxon>
        <taxon>Fungi</taxon>
        <taxon>Dikarya</taxon>
        <taxon>Basidiomycota</taxon>
        <taxon>Agaricomycotina</taxon>
        <taxon>Agaricomycetes</taxon>
        <taxon>Polyporales</taxon>
        <taxon>Gelatoporiaceae</taxon>
        <taxon>Obba</taxon>
    </lineage>
</organism>
<name>A0A8E2AWL2_9APHY</name>
<keyword evidence="4" id="KW-1185">Reference proteome</keyword>
<evidence type="ECO:0000313" key="4">
    <source>
        <dbReference type="Proteomes" id="UP000250043"/>
    </source>
</evidence>
<dbReference type="PANTHER" id="PTHR40465:SF1">
    <property type="entry name" value="DUF6534 DOMAIN-CONTAINING PROTEIN"/>
    <property type="match status" value="1"/>
</dbReference>
<dbReference type="InterPro" id="IPR045339">
    <property type="entry name" value="DUF6534"/>
</dbReference>
<dbReference type="PANTHER" id="PTHR40465">
    <property type="entry name" value="CHROMOSOME 1, WHOLE GENOME SHOTGUN SEQUENCE"/>
    <property type="match status" value="1"/>
</dbReference>
<protein>
    <recommendedName>
        <fullName evidence="2">DUF6534 domain-containing protein</fullName>
    </recommendedName>
</protein>